<sequence>MLGLQSNISQSPGKMSLSVAVVAASIWLIVCTFSLVQANVRFHFTLDFHVKQPANGGDETINKTILVENNQISVIDNEPTTVSPIDQWTDQEQYNDATLQKVLEARRSVQQLNAELAPLVGRSNDLAIRLKQSLRYVNEVDATLENLSNFGQLVELLRKFVSLVDALREPTNYGGVRSLEYVLLKLALEKYELNGKRQEINEYLQRAETAWTSYKNTQVVLLENSNST</sequence>
<accession>A0AAU9EX45</accession>
<evidence type="ECO:0000313" key="2">
    <source>
        <dbReference type="EMBL" id="BFF89454.1"/>
    </source>
</evidence>
<name>A0AAU9EX45_DROMD</name>
<keyword evidence="1" id="KW-0472">Membrane</keyword>
<organism evidence="2 3">
    <name type="scientific">Drosophila madeirensis</name>
    <name type="common">Fruit fly</name>
    <dbReference type="NCBI Taxonomy" id="30013"/>
    <lineage>
        <taxon>Eukaryota</taxon>
        <taxon>Metazoa</taxon>
        <taxon>Ecdysozoa</taxon>
        <taxon>Arthropoda</taxon>
        <taxon>Hexapoda</taxon>
        <taxon>Insecta</taxon>
        <taxon>Pterygota</taxon>
        <taxon>Neoptera</taxon>
        <taxon>Endopterygota</taxon>
        <taxon>Diptera</taxon>
        <taxon>Brachycera</taxon>
        <taxon>Muscomorpha</taxon>
        <taxon>Ephydroidea</taxon>
        <taxon>Drosophilidae</taxon>
        <taxon>Drosophila</taxon>
        <taxon>Sophophora</taxon>
    </lineage>
</organism>
<keyword evidence="3" id="KW-1185">Reference proteome</keyword>
<protein>
    <submittedName>
        <fullName evidence="2">Uncharacterized protein</fullName>
    </submittedName>
</protein>
<keyword evidence="1" id="KW-0812">Transmembrane</keyword>
<dbReference type="EMBL" id="AP029263">
    <property type="protein sequence ID" value="BFF89454.1"/>
    <property type="molecule type" value="Genomic_DNA"/>
</dbReference>
<dbReference type="AlphaFoldDB" id="A0AAU9EX45"/>
<gene>
    <name evidence="2" type="ORF">DMAD_08211</name>
</gene>
<dbReference type="Proteomes" id="UP001500889">
    <property type="component" value="Chromosome O"/>
</dbReference>
<keyword evidence="1" id="KW-1133">Transmembrane helix</keyword>
<feature type="transmembrane region" description="Helical" evidence="1">
    <location>
        <begin position="15"/>
        <end position="36"/>
    </location>
</feature>
<reference evidence="2 3" key="1">
    <citation type="submission" date="2024-02" db="EMBL/GenBank/DDBJ databases">
        <title>A chromosome-level genome assembly of Drosophila madeirensis, a fruit fly species endemic to Madeira island.</title>
        <authorList>
            <person name="Tomihara K."/>
            <person name="Llopart A."/>
            <person name="Yamamoto D."/>
        </authorList>
    </citation>
    <scope>NUCLEOTIDE SEQUENCE [LARGE SCALE GENOMIC DNA]</scope>
    <source>
        <strain evidence="2 3">RF1</strain>
    </source>
</reference>
<evidence type="ECO:0000313" key="3">
    <source>
        <dbReference type="Proteomes" id="UP001500889"/>
    </source>
</evidence>
<evidence type="ECO:0000256" key="1">
    <source>
        <dbReference type="SAM" id="Phobius"/>
    </source>
</evidence>
<proteinExistence type="predicted"/>